<gene>
    <name evidence="1" type="ORF">SH601_01045</name>
</gene>
<proteinExistence type="predicted"/>
<sequence>MAQTVMEKPLFTAIQYVYYFLLTNIHFMLANSLFLVAFVFVEMTVQNILLFYLTLLPAGPSLAALYATMGKVIRERDLNPTKDFWSYYKKNFRLSTKYWFIQWTILTVLIVDIYYANQFLPILSPVFLLLFIFSLFILLYAFPIMSRFEVKLKNLFIVSIYAIFRYFKTTLLHITTLISLAIIYYAAPSITIWFCMSTAAFFLMFNMKKPFELMQEELAQK</sequence>
<comment type="caution">
    <text evidence="1">The sequence shown here is derived from an EMBL/GenBank/DDBJ whole genome shotgun (WGS) entry which is preliminary data.</text>
</comment>
<keyword evidence="2" id="KW-1185">Reference proteome</keyword>
<accession>A0ACC6M0V1</accession>
<protein>
    <submittedName>
        <fullName evidence="1">DUF624 domain-containing protein</fullName>
    </submittedName>
</protein>
<evidence type="ECO:0000313" key="2">
    <source>
        <dbReference type="Proteomes" id="UP001277972"/>
    </source>
</evidence>
<dbReference type="EMBL" id="JAWZSR010000001">
    <property type="protein sequence ID" value="MDX8044560.1"/>
    <property type="molecule type" value="Genomic_DNA"/>
</dbReference>
<organism evidence="1 2">
    <name type="scientific">Gracilibacillus pellucidus</name>
    <dbReference type="NCBI Taxonomy" id="3095368"/>
    <lineage>
        <taxon>Bacteria</taxon>
        <taxon>Bacillati</taxon>
        <taxon>Bacillota</taxon>
        <taxon>Bacilli</taxon>
        <taxon>Bacillales</taxon>
        <taxon>Bacillaceae</taxon>
        <taxon>Gracilibacillus</taxon>
    </lineage>
</organism>
<name>A0ACC6M0V1_9BACI</name>
<reference evidence="1" key="1">
    <citation type="submission" date="2023-11" db="EMBL/GenBank/DDBJ databases">
        <title>Gracilibacillus pellucida a moderately halophilic bacterium isolated from saline soil in Xinjiang province.</title>
        <authorList>
            <person name="Zhang Z."/>
            <person name="Tan F."/>
            <person name="Wang Y."/>
            <person name="Xia M."/>
        </authorList>
    </citation>
    <scope>NUCLEOTIDE SEQUENCE</scope>
    <source>
        <strain evidence="1">S3-1-1</strain>
    </source>
</reference>
<dbReference type="Proteomes" id="UP001277972">
    <property type="component" value="Unassembled WGS sequence"/>
</dbReference>
<evidence type="ECO:0000313" key="1">
    <source>
        <dbReference type="EMBL" id="MDX8044560.1"/>
    </source>
</evidence>